<feature type="signal peptide" evidence="7">
    <location>
        <begin position="1"/>
        <end position="21"/>
    </location>
</feature>
<dbReference type="PANTHER" id="PTHR11552:SF147">
    <property type="entry name" value="CHOLINE DEHYDROGENASE, MITOCHONDRIAL"/>
    <property type="match status" value="1"/>
</dbReference>
<dbReference type="PROSITE" id="PS00623">
    <property type="entry name" value="GMC_OXRED_1"/>
    <property type="match status" value="1"/>
</dbReference>
<dbReference type="NCBIfam" id="NF002550">
    <property type="entry name" value="PRK02106.1"/>
    <property type="match status" value="1"/>
</dbReference>
<organism evidence="10 11">
    <name type="scientific">Syphacia muris</name>
    <dbReference type="NCBI Taxonomy" id="451379"/>
    <lineage>
        <taxon>Eukaryota</taxon>
        <taxon>Metazoa</taxon>
        <taxon>Ecdysozoa</taxon>
        <taxon>Nematoda</taxon>
        <taxon>Chromadorea</taxon>
        <taxon>Rhabditida</taxon>
        <taxon>Spirurina</taxon>
        <taxon>Oxyuridomorpha</taxon>
        <taxon>Oxyuroidea</taxon>
        <taxon>Oxyuridae</taxon>
        <taxon>Syphacia</taxon>
    </lineage>
</organism>
<evidence type="ECO:0000256" key="7">
    <source>
        <dbReference type="SAM" id="SignalP"/>
    </source>
</evidence>
<dbReference type="Gene3D" id="3.30.560.10">
    <property type="entry name" value="Glucose Oxidase, domain 3"/>
    <property type="match status" value="1"/>
</dbReference>
<keyword evidence="3 6" id="KW-0285">Flavoprotein</keyword>
<feature type="binding site" evidence="5">
    <location>
        <begin position="155"/>
        <end position="158"/>
    </location>
    <ligand>
        <name>FAD</name>
        <dbReference type="ChEBI" id="CHEBI:57692"/>
    </ligand>
</feature>
<evidence type="ECO:0000256" key="4">
    <source>
        <dbReference type="ARBA" id="ARBA00022827"/>
    </source>
</evidence>
<dbReference type="InterPro" id="IPR000172">
    <property type="entry name" value="GMC_OxRdtase_N"/>
</dbReference>
<keyword evidence="10" id="KW-1185">Reference proteome</keyword>
<evidence type="ECO:0000256" key="2">
    <source>
        <dbReference type="ARBA" id="ARBA00010790"/>
    </source>
</evidence>
<sequence>MFASGCRISFLLRRLQVISLSSVGDICVKNLPSCCRGIYVSTARYNVFDRDYLPGRIIPELEGRKPTHIVVGAGSAGCVLANRLTENPNNRVLLLEAGPKDHWWNWKFHMPAALMYNLCNDRYNWFYHTSAQKHMNDRVIYWPRGRVWGGSSTLNAMVYIRGHPYDYDRWEREGATNWSFRHDLFRHVLPYFKKAENHESSTGVDDLYRGYNGPLRVMQGKCEHPLHRAFLEAGKQCGLGFTADCNGFKQAGVGPFDLTIYKGRRWSASRAYLWPALERPNLHVSTGILCTRILFNGNQAIGVEYARQKKFHLTDNIDSYSAEKVYCEDMVILAGGAINTPQLLMLSGVGPAEHLQSLDIPLVQHMPGVGMNLQDHLEIYFQQRSKKPITLYNKSSWRFPHNLIKVGLQWLFTQKGLGSSSHLESGGFAYSSPEVLHPDIQIHFLPSTVHNDGRTSPTCHAFQVHIGPVRPKSTGRLGLASTDPRRHPIMDPNYLDSYEDRKDFRVAVRLARSIFAQKAFDLYRGEELAPGKECISDKQIDEFVREKSASAYHPSCTCKMGSSNDSYAVVDPLTMGVYGLEGLHIADASVMPSIISGNLNAPVIMIAERAADLIQDKKPLKPEDVPIWSA</sequence>
<dbReference type="PANTHER" id="PTHR11552">
    <property type="entry name" value="GLUCOSE-METHANOL-CHOLINE GMC OXIDOREDUCTASE"/>
    <property type="match status" value="1"/>
</dbReference>
<feature type="domain" description="Glucose-methanol-choline oxidoreductase N-terminal" evidence="9">
    <location>
        <begin position="336"/>
        <end position="350"/>
    </location>
</feature>
<evidence type="ECO:0000256" key="3">
    <source>
        <dbReference type="ARBA" id="ARBA00022630"/>
    </source>
</evidence>
<keyword evidence="4 5" id="KW-0274">FAD</keyword>
<dbReference type="Pfam" id="PF00732">
    <property type="entry name" value="GMC_oxred_N"/>
    <property type="match status" value="1"/>
</dbReference>
<dbReference type="GO" id="GO:0050660">
    <property type="term" value="F:flavin adenine dinucleotide binding"/>
    <property type="evidence" value="ECO:0007669"/>
    <property type="project" value="InterPro"/>
</dbReference>
<dbReference type="STRING" id="451379.A0A0N5AV16"/>
<dbReference type="PIRSF" id="PIRSF000137">
    <property type="entry name" value="Alcohol_oxidase"/>
    <property type="match status" value="1"/>
</dbReference>
<dbReference type="PROSITE" id="PS00624">
    <property type="entry name" value="GMC_OXRED_2"/>
    <property type="match status" value="1"/>
</dbReference>
<dbReference type="InterPro" id="IPR036188">
    <property type="entry name" value="FAD/NAD-bd_sf"/>
</dbReference>
<evidence type="ECO:0000256" key="6">
    <source>
        <dbReference type="RuleBase" id="RU003968"/>
    </source>
</evidence>
<feature type="binding site" evidence="5">
    <location>
        <position position="147"/>
    </location>
    <ligand>
        <name>FAD</name>
        <dbReference type="ChEBI" id="CHEBI:57692"/>
    </ligand>
</feature>
<evidence type="ECO:0000256" key="1">
    <source>
        <dbReference type="ARBA" id="ARBA00001974"/>
    </source>
</evidence>
<dbReference type="Proteomes" id="UP000046393">
    <property type="component" value="Unplaced"/>
</dbReference>
<proteinExistence type="inferred from homology"/>
<dbReference type="SUPFAM" id="SSF51905">
    <property type="entry name" value="FAD/NAD(P)-binding domain"/>
    <property type="match status" value="1"/>
</dbReference>
<accession>A0A0N5AV16</accession>
<comment type="similarity">
    <text evidence="2 6">Belongs to the GMC oxidoreductase family.</text>
</comment>
<feature type="domain" description="Glucose-methanol-choline oxidoreductase N-terminal" evidence="8">
    <location>
        <begin position="145"/>
        <end position="168"/>
    </location>
</feature>
<dbReference type="Gene3D" id="3.50.50.60">
    <property type="entry name" value="FAD/NAD(P)-binding domain"/>
    <property type="match status" value="1"/>
</dbReference>
<name>A0A0N5AV16_9BILA</name>
<dbReference type="SUPFAM" id="SSF54373">
    <property type="entry name" value="FAD-linked reductases, C-terminal domain"/>
    <property type="match status" value="1"/>
</dbReference>
<dbReference type="AlphaFoldDB" id="A0A0N5AV16"/>
<evidence type="ECO:0000313" key="10">
    <source>
        <dbReference type="Proteomes" id="UP000046393"/>
    </source>
</evidence>
<keyword evidence="7" id="KW-0732">Signal</keyword>
<dbReference type="InterPro" id="IPR012132">
    <property type="entry name" value="GMC_OxRdtase"/>
</dbReference>
<comment type="cofactor">
    <cofactor evidence="1 5">
        <name>FAD</name>
        <dbReference type="ChEBI" id="CHEBI:57692"/>
    </cofactor>
</comment>
<evidence type="ECO:0000259" key="9">
    <source>
        <dbReference type="PROSITE" id="PS00624"/>
    </source>
</evidence>
<evidence type="ECO:0000313" key="11">
    <source>
        <dbReference type="WBParaSite" id="SMUV_0000872001-mRNA-1"/>
    </source>
</evidence>
<protein>
    <submittedName>
        <fullName evidence="11">GMC_OxRdtase_N domain-containing protein</fullName>
    </submittedName>
</protein>
<dbReference type="GO" id="GO:0016614">
    <property type="term" value="F:oxidoreductase activity, acting on CH-OH group of donors"/>
    <property type="evidence" value="ECO:0007669"/>
    <property type="project" value="InterPro"/>
</dbReference>
<reference evidence="11" key="1">
    <citation type="submission" date="2017-02" db="UniProtKB">
        <authorList>
            <consortium name="WormBaseParasite"/>
        </authorList>
    </citation>
    <scope>IDENTIFICATION</scope>
</reference>
<evidence type="ECO:0000256" key="5">
    <source>
        <dbReference type="PIRSR" id="PIRSR000137-2"/>
    </source>
</evidence>
<dbReference type="InterPro" id="IPR007867">
    <property type="entry name" value="GMC_OxRtase_C"/>
</dbReference>
<feature type="chain" id="PRO_5005893455" evidence="7">
    <location>
        <begin position="22"/>
        <end position="630"/>
    </location>
</feature>
<dbReference type="Pfam" id="PF05199">
    <property type="entry name" value="GMC_oxred_C"/>
    <property type="match status" value="1"/>
</dbReference>
<evidence type="ECO:0000259" key="8">
    <source>
        <dbReference type="PROSITE" id="PS00623"/>
    </source>
</evidence>
<dbReference type="WBParaSite" id="SMUV_0000872001-mRNA-1">
    <property type="protein sequence ID" value="SMUV_0000872001-mRNA-1"/>
    <property type="gene ID" value="SMUV_0000872001"/>
</dbReference>